<reference evidence="8" key="1">
    <citation type="journal article" date="2018" name="Nat. Biotechnol.">
        <title>A standardized bacterial taxonomy based on genome phylogeny substantially revises the tree of life.</title>
        <authorList>
            <person name="Parks D.H."/>
            <person name="Chuvochina M."/>
            <person name="Waite D.W."/>
            <person name="Rinke C."/>
            <person name="Skarshewski A."/>
            <person name="Chaumeil P.A."/>
            <person name="Hugenholtz P."/>
        </authorList>
    </citation>
    <scope>NUCLEOTIDE SEQUENCE [LARGE SCALE GENOMIC DNA]</scope>
    <source>
        <strain evidence="8">UBA11284</strain>
    </source>
</reference>
<dbReference type="InterPro" id="IPR002915">
    <property type="entry name" value="DeoC/FbaB/LacD_aldolase"/>
</dbReference>
<gene>
    <name evidence="8" type="ORF">DEO68_06815</name>
</gene>
<dbReference type="PIRSF" id="PIRSF001357">
    <property type="entry name" value="DeoC"/>
    <property type="match status" value="1"/>
</dbReference>
<evidence type="ECO:0000256" key="7">
    <source>
        <dbReference type="NCBIfam" id="TIGR00126"/>
    </source>
</evidence>
<dbReference type="EC" id="4.1.2.4" evidence="3 7"/>
<dbReference type="GO" id="GO:0009264">
    <property type="term" value="P:deoxyribonucleotide catabolic process"/>
    <property type="evidence" value="ECO:0007669"/>
    <property type="project" value="UniProtKB-UniRule"/>
</dbReference>
<dbReference type="CDD" id="cd00959">
    <property type="entry name" value="DeoC"/>
    <property type="match status" value="1"/>
</dbReference>
<evidence type="ECO:0000256" key="6">
    <source>
        <dbReference type="ARBA" id="ARBA00048791"/>
    </source>
</evidence>
<comment type="pathway">
    <text evidence="1">Carbohydrate degradation; 2-deoxy-D-ribose 1-phosphate degradation; D-glyceraldehyde 3-phosphate and acetaldehyde from 2-deoxy-alpha-D-ribose 1-phosphate: step 2/2.</text>
</comment>
<evidence type="ECO:0000256" key="2">
    <source>
        <dbReference type="ARBA" id="ARBA00009473"/>
    </source>
</evidence>
<dbReference type="PANTHER" id="PTHR10889">
    <property type="entry name" value="DEOXYRIBOSE-PHOSPHATE ALDOLASE"/>
    <property type="match status" value="1"/>
</dbReference>
<keyword evidence="4" id="KW-0456">Lyase</keyword>
<proteinExistence type="inferred from homology"/>
<sequence length="272" mass="28423">MTATASSQHTQAQLTQAARQALTLMDLTSLNDSDTDSTIEALCQQLKTPFGNPAAVCVYPQFVVTAQRALTAHKLNDHVKIATVTNFPDGGDDIMGAARETRDAVASGADEVDVVFPYRALMAGDEAIGLELVEMCKAACAGQARLKVIIESGELKDPALIKRASELAIEGGADFIKTSTGKVETNATLEAAEIMLNAIKASGEDVGFKAAGGVRTTEEAAEYLALATNIMGAQWVTPEHFRFGASSLLGNLLNTLSGAPQTASLATTNGGY</sequence>
<evidence type="ECO:0000256" key="3">
    <source>
        <dbReference type="ARBA" id="ARBA00012515"/>
    </source>
</evidence>
<dbReference type="GO" id="GO:0005737">
    <property type="term" value="C:cytoplasm"/>
    <property type="evidence" value="ECO:0007669"/>
    <property type="project" value="InterPro"/>
</dbReference>
<name>A0A3D0KEC3_9GAMM</name>
<protein>
    <recommendedName>
        <fullName evidence="3 7">Deoxyribose-phosphate aldolase</fullName>
        <ecNumber evidence="3 7">4.1.2.4</ecNumber>
    </recommendedName>
</protein>
<dbReference type="Pfam" id="PF01791">
    <property type="entry name" value="DeoC"/>
    <property type="match status" value="1"/>
</dbReference>
<comment type="caution">
    <text evidence="8">The sequence shown here is derived from an EMBL/GenBank/DDBJ whole genome shotgun (WGS) entry which is preliminary data.</text>
</comment>
<dbReference type="GO" id="GO:0016052">
    <property type="term" value="P:carbohydrate catabolic process"/>
    <property type="evidence" value="ECO:0007669"/>
    <property type="project" value="TreeGrafter"/>
</dbReference>
<accession>A0A3D0KEC3</accession>
<dbReference type="InterPro" id="IPR011343">
    <property type="entry name" value="DeoC"/>
</dbReference>
<comment type="catalytic activity">
    <reaction evidence="6">
        <text>2-deoxy-D-ribose 5-phosphate = D-glyceraldehyde 3-phosphate + acetaldehyde</text>
        <dbReference type="Rhea" id="RHEA:12821"/>
        <dbReference type="ChEBI" id="CHEBI:15343"/>
        <dbReference type="ChEBI" id="CHEBI:59776"/>
        <dbReference type="ChEBI" id="CHEBI:62877"/>
        <dbReference type="EC" id="4.1.2.4"/>
    </reaction>
</comment>
<evidence type="ECO:0000256" key="4">
    <source>
        <dbReference type="ARBA" id="ARBA00023239"/>
    </source>
</evidence>
<dbReference type="SMART" id="SM01133">
    <property type="entry name" value="DeoC"/>
    <property type="match status" value="1"/>
</dbReference>
<dbReference type="NCBIfam" id="TIGR00126">
    <property type="entry name" value="deoC"/>
    <property type="match status" value="1"/>
</dbReference>
<evidence type="ECO:0000256" key="1">
    <source>
        <dbReference type="ARBA" id="ARBA00004816"/>
    </source>
</evidence>
<dbReference type="AlphaFoldDB" id="A0A3D0KEC3"/>
<evidence type="ECO:0000256" key="5">
    <source>
        <dbReference type="ARBA" id="ARBA00023270"/>
    </source>
</evidence>
<organism evidence="8">
    <name type="scientific">Halomonas campaniensis</name>
    <dbReference type="NCBI Taxonomy" id="213554"/>
    <lineage>
        <taxon>Bacteria</taxon>
        <taxon>Pseudomonadati</taxon>
        <taxon>Pseudomonadota</taxon>
        <taxon>Gammaproteobacteria</taxon>
        <taxon>Oceanospirillales</taxon>
        <taxon>Halomonadaceae</taxon>
        <taxon>Halomonas</taxon>
    </lineage>
</organism>
<keyword evidence="5" id="KW-0704">Schiff base</keyword>
<dbReference type="PANTHER" id="PTHR10889:SF3">
    <property type="entry name" value="DEOXYRIBOSE-PHOSPHATE ALDOLASE"/>
    <property type="match status" value="1"/>
</dbReference>
<dbReference type="SUPFAM" id="SSF51569">
    <property type="entry name" value="Aldolase"/>
    <property type="match status" value="1"/>
</dbReference>
<dbReference type="Gene3D" id="3.20.20.70">
    <property type="entry name" value="Aldolase class I"/>
    <property type="match status" value="1"/>
</dbReference>
<dbReference type="EMBL" id="DOTR01000034">
    <property type="protein sequence ID" value="HCA01883.1"/>
    <property type="molecule type" value="Genomic_DNA"/>
</dbReference>
<dbReference type="InterPro" id="IPR013785">
    <property type="entry name" value="Aldolase_TIM"/>
</dbReference>
<evidence type="ECO:0000313" key="8">
    <source>
        <dbReference type="EMBL" id="HCA01883.1"/>
    </source>
</evidence>
<comment type="similarity">
    <text evidence="2">Belongs to the DeoC/FbaB aldolase family. DeoC type 2 subfamily.</text>
</comment>
<dbReference type="GO" id="GO:0004139">
    <property type="term" value="F:deoxyribose-phosphate aldolase activity"/>
    <property type="evidence" value="ECO:0007669"/>
    <property type="project" value="UniProtKB-UniRule"/>
</dbReference>